<proteinExistence type="predicted"/>
<evidence type="ECO:0000313" key="2">
    <source>
        <dbReference type="Proteomes" id="UP001595947"/>
    </source>
</evidence>
<name>A0ABV9YKJ3_9PSEU</name>
<evidence type="ECO:0000313" key="1">
    <source>
        <dbReference type="EMBL" id="MFC5062447.1"/>
    </source>
</evidence>
<gene>
    <name evidence="1" type="ORF">ACFPBZ_09540</name>
</gene>
<dbReference type="RefSeq" id="WP_378035800.1">
    <property type="nucleotide sequence ID" value="NZ_JBHSIV010000008.1"/>
</dbReference>
<dbReference type="Proteomes" id="UP001595947">
    <property type="component" value="Unassembled WGS sequence"/>
</dbReference>
<organism evidence="1 2">
    <name type="scientific">Actinomycetospora atypica</name>
    <dbReference type="NCBI Taxonomy" id="1290095"/>
    <lineage>
        <taxon>Bacteria</taxon>
        <taxon>Bacillati</taxon>
        <taxon>Actinomycetota</taxon>
        <taxon>Actinomycetes</taxon>
        <taxon>Pseudonocardiales</taxon>
        <taxon>Pseudonocardiaceae</taxon>
        <taxon>Actinomycetospora</taxon>
    </lineage>
</organism>
<dbReference type="EMBL" id="JBHSIV010000008">
    <property type="protein sequence ID" value="MFC5062447.1"/>
    <property type="molecule type" value="Genomic_DNA"/>
</dbReference>
<accession>A0ABV9YKJ3</accession>
<protein>
    <submittedName>
        <fullName evidence="1">Uncharacterized protein</fullName>
    </submittedName>
</protein>
<reference evidence="2" key="1">
    <citation type="journal article" date="2019" name="Int. J. Syst. Evol. Microbiol.">
        <title>The Global Catalogue of Microorganisms (GCM) 10K type strain sequencing project: providing services to taxonomists for standard genome sequencing and annotation.</title>
        <authorList>
            <consortium name="The Broad Institute Genomics Platform"/>
            <consortium name="The Broad Institute Genome Sequencing Center for Infectious Disease"/>
            <person name="Wu L."/>
            <person name="Ma J."/>
        </authorList>
    </citation>
    <scope>NUCLEOTIDE SEQUENCE [LARGE SCALE GENOMIC DNA]</scope>
    <source>
        <strain evidence="2">CGMCC 4.7093</strain>
    </source>
</reference>
<sequence>MRRAALPAPPLDGLGASRFPLPLPGWDGVDVTARVPRATTAGLRRRRVGETGTLALAIADREVRPCFVGADRWRTDEQGRLDARGTLGRGREDDPLCLPGTLEVVGRSWPLLDGVDARPGSRIELAGFLVVAEDGPAPVRATVVALARTWTIRAWRSYVPRGDGLVAVALPALPEPDDADPAAFHVVDLAPR</sequence>
<comment type="caution">
    <text evidence="1">The sequence shown here is derived from an EMBL/GenBank/DDBJ whole genome shotgun (WGS) entry which is preliminary data.</text>
</comment>
<keyword evidence="2" id="KW-1185">Reference proteome</keyword>